<organism evidence="2 3">
    <name type="scientific">Dyadobacter luteus</name>
    <dbReference type="NCBI Taxonomy" id="2259619"/>
    <lineage>
        <taxon>Bacteria</taxon>
        <taxon>Pseudomonadati</taxon>
        <taxon>Bacteroidota</taxon>
        <taxon>Cytophagia</taxon>
        <taxon>Cytophagales</taxon>
        <taxon>Spirosomataceae</taxon>
        <taxon>Dyadobacter</taxon>
    </lineage>
</organism>
<keyword evidence="1" id="KW-0732">Signal</keyword>
<dbReference type="EMBL" id="QNUL01000003">
    <property type="protein sequence ID" value="REA63246.1"/>
    <property type="molecule type" value="Genomic_DNA"/>
</dbReference>
<evidence type="ECO:0008006" key="4">
    <source>
        <dbReference type="Google" id="ProtNLM"/>
    </source>
</evidence>
<proteinExistence type="predicted"/>
<evidence type="ECO:0000313" key="3">
    <source>
        <dbReference type="Proteomes" id="UP000256373"/>
    </source>
</evidence>
<dbReference type="AlphaFoldDB" id="A0A3D8YF74"/>
<feature type="signal peptide" evidence="1">
    <location>
        <begin position="1"/>
        <end position="26"/>
    </location>
</feature>
<dbReference type="Gene3D" id="2.60.40.3080">
    <property type="match status" value="1"/>
</dbReference>
<protein>
    <recommendedName>
        <fullName evidence="4">Secretion system C-terminal sorting domain-containing protein</fullName>
    </recommendedName>
</protein>
<evidence type="ECO:0000313" key="2">
    <source>
        <dbReference type="EMBL" id="REA63246.1"/>
    </source>
</evidence>
<keyword evidence="3" id="KW-1185">Reference proteome</keyword>
<dbReference type="Proteomes" id="UP000256373">
    <property type="component" value="Unassembled WGS sequence"/>
</dbReference>
<feature type="chain" id="PRO_5017633517" description="Secretion system C-terminal sorting domain-containing protein" evidence="1">
    <location>
        <begin position="27"/>
        <end position="130"/>
    </location>
</feature>
<dbReference type="OrthoDB" id="955414at2"/>
<comment type="caution">
    <text evidence="2">The sequence shown here is derived from an EMBL/GenBank/DDBJ whole genome shotgun (WGS) entry which is preliminary data.</text>
</comment>
<sequence length="130" mass="14459">MKTKTIILAAALTGLLFSASTFNSNAQATATSEKTVAADNKLSVLEVKPMQFRVLYNTPQSNAVLVRILDINKNVLFSETKRTEANYLKYFDLSTLLDGSYTFEITDGKEKYTQTFDILTKTSRVVSSIN</sequence>
<accession>A0A3D8YF74</accession>
<gene>
    <name evidence="2" type="ORF">DSL64_06425</name>
</gene>
<dbReference type="RefSeq" id="WP_115829834.1">
    <property type="nucleotide sequence ID" value="NZ_QNUL01000003.1"/>
</dbReference>
<name>A0A3D8YF74_9BACT</name>
<reference evidence="2 3" key="1">
    <citation type="submission" date="2018-07" db="EMBL/GenBank/DDBJ databases">
        <title>Dyadobacter roseus sp. nov., isolated from rose rhizosphere soil.</title>
        <authorList>
            <person name="Chen L."/>
        </authorList>
    </citation>
    <scope>NUCLEOTIDE SEQUENCE [LARGE SCALE GENOMIC DNA]</scope>
    <source>
        <strain evidence="2 3">RS19</strain>
    </source>
</reference>
<evidence type="ECO:0000256" key="1">
    <source>
        <dbReference type="SAM" id="SignalP"/>
    </source>
</evidence>